<organism evidence="9 10">
    <name type="scientific">Streptomyces capitiformicae</name>
    <dbReference type="NCBI Taxonomy" id="2014920"/>
    <lineage>
        <taxon>Bacteria</taxon>
        <taxon>Bacillati</taxon>
        <taxon>Actinomycetota</taxon>
        <taxon>Actinomycetes</taxon>
        <taxon>Kitasatosporales</taxon>
        <taxon>Streptomycetaceae</taxon>
        <taxon>Streptomyces</taxon>
    </lineage>
</organism>
<dbReference type="InterPro" id="IPR044068">
    <property type="entry name" value="CB"/>
</dbReference>
<evidence type="ECO:0000256" key="2">
    <source>
        <dbReference type="ARBA" id="ARBA00022908"/>
    </source>
</evidence>
<dbReference type="Gene3D" id="1.10.150.130">
    <property type="match status" value="1"/>
</dbReference>
<dbReference type="AlphaFoldDB" id="A0A919GPM7"/>
<dbReference type="GO" id="GO:0015074">
    <property type="term" value="P:DNA integration"/>
    <property type="evidence" value="ECO:0007669"/>
    <property type="project" value="UniProtKB-KW"/>
</dbReference>
<proteinExistence type="inferred from homology"/>
<reference evidence="9" key="2">
    <citation type="submission" date="2020-09" db="EMBL/GenBank/DDBJ databases">
        <authorList>
            <person name="Sun Q."/>
            <person name="Zhou Y."/>
        </authorList>
    </citation>
    <scope>NUCLEOTIDE SEQUENCE</scope>
    <source>
        <strain evidence="9">CGMCC 4.7403</strain>
    </source>
</reference>
<dbReference type="Pfam" id="PF14659">
    <property type="entry name" value="Phage_int_SAM_3"/>
    <property type="match status" value="1"/>
</dbReference>
<evidence type="ECO:0000313" key="10">
    <source>
        <dbReference type="Proteomes" id="UP000603227"/>
    </source>
</evidence>
<evidence type="ECO:0008006" key="11">
    <source>
        <dbReference type="Google" id="ProtNLM"/>
    </source>
</evidence>
<dbReference type="Gene3D" id="1.10.443.10">
    <property type="entry name" value="Intergrase catalytic core"/>
    <property type="match status" value="1"/>
</dbReference>
<dbReference type="GO" id="GO:0003677">
    <property type="term" value="F:DNA binding"/>
    <property type="evidence" value="ECO:0007669"/>
    <property type="project" value="UniProtKB-UniRule"/>
</dbReference>
<evidence type="ECO:0000256" key="6">
    <source>
        <dbReference type="SAM" id="MobiDB-lite"/>
    </source>
</evidence>
<dbReference type="SUPFAM" id="SSF56349">
    <property type="entry name" value="DNA breaking-rejoining enzymes"/>
    <property type="match status" value="1"/>
</dbReference>
<evidence type="ECO:0000256" key="5">
    <source>
        <dbReference type="PROSITE-ProRule" id="PRU01248"/>
    </source>
</evidence>
<protein>
    <recommendedName>
        <fullName evidence="11">Site-specific recombinase XerD</fullName>
    </recommendedName>
</protein>
<feature type="domain" description="Tyr recombinase" evidence="7">
    <location>
        <begin position="192"/>
        <end position="410"/>
    </location>
</feature>
<dbReference type="GO" id="GO:0006310">
    <property type="term" value="P:DNA recombination"/>
    <property type="evidence" value="ECO:0007669"/>
    <property type="project" value="UniProtKB-KW"/>
</dbReference>
<evidence type="ECO:0000256" key="4">
    <source>
        <dbReference type="ARBA" id="ARBA00023172"/>
    </source>
</evidence>
<dbReference type="PROSITE" id="PS51898">
    <property type="entry name" value="TYR_RECOMBINASE"/>
    <property type="match status" value="1"/>
</dbReference>
<dbReference type="InterPro" id="IPR004107">
    <property type="entry name" value="Integrase_SAM-like_N"/>
</dbReference>
<accession>A0A919GPM7</accession>
<feature type="compositionally biased region" description="Basic and acidic residues" evidence="6">
    <location>
        <begin position="1"/>
        <end position="24"/>
    </location>
</feature>
<keyword evidence="3 5" id="KW-0238">DNA-binding</keyword>
<feature type="region of interest" description="Disordered" evidence="6">
    <location>
        <begin position="411"/>
        <end position="454"/>
    </location>
</feature>
<dbReference type="InterPro" id="IPR011010">
    <property type="entry name" value="DNA_brk_join_enz"/>
</dbReference>
<sequence length="454" mass="50361">MADVYDRWHKSHPKPTEVECGEHKSRTKRMVPTADHGIGKRWQVRYRDLDDRQRKENFHTKAEADNRAAEVDVEIRQGSYVVPAETKQTLVAYAQKWLDANSVGPTTALRYEATVRNHITEHLGRRELRSLNQPSVIQGWIRTLQDGGLEVSTIEGIFDILSSILGAAVEDGLLPKNPCKAKSVKLPTATKKKIIPWPLERVRGVITGLPKRFQAGGKLAFGCGLRQGELFGFAVEDIDFKGGWIHVNRQVRLVGTKPVFALPKGNRIRSVPLSAQLAAALKAHMKEFPPVEVTLPWTKPDGEPKTFRLLFVDKKGRAYNRSVFNMGDWKRALAAAGVIPPRERGARYLQAAPEDGMHALRHAYTSVLLDAGESIKALSEYLGHSDPGFTLRTYTHLLPSSETRTRKAIDDAFTEAEGEAEAEADAEDEDDRPDTQGTSAPPAKPMCPQCALAA</sequence>
<reference evidence="9" key="1">
    <citation type="journal article" date="2014" name="Int. J. Syst. Evol. Microbiol.">
        <title>Complete genome sequence of Corynebacterium casei LMG S-19264T (=DSM 44701T), isolated from a smear-ripened cheese.</title>
        <authorList>
            <consortium name="US DOE Joint Genome Institute (JGI-PGF)"/>
            <person name="Walter F."/>
            <person name="Albersmeier A."/>
            <person name="Kalinowski J."/>
            <person name="Ruckert C."/>
        </authorList>
    </citation>
    <scope>NUCLEOTIDE SEQUENCE</scope>
    <source>
        <strain evidence="9">CGMCC 4.7403</strain>
    </source>
</reference>
<feature type="compositionally biased region" description="Acidic residues" evidence="6">
    <location>
        <begin position="412"/>
        <end position="432"/>
    </location>
</feature>
<evidence type="ECO:0000259" key="7">
    <source>
        <dbReference type="PROSITE" id="PS51898"/>
    </source>
</evidence>
<feature type="region of interest" description="Disordered" evidence="6">
    <location>
        <begin position="1"/>
        <end position="31"/>
    </location>
</feature>
<evidence type="ECO:0000259" key="8">
    <source>
        <dbReference type="PROSITE" id="PS51900"/>
    </source>
</evidence>
<dbReference type="InterPro" id="IPR013762">
    <property type="entry name" value="Integrase-like_cat_sf"/>
</dbReference>
<evidence type="ECO:0000313" key="9">
    <source>
        <dbReference type="EMBL" id="GHH88504.1"/>
    </source>
</evidence>
<dbReference type="CDD" id="cd01189">
    <property type="entry name" value="INT_ICEBs1_C_like"/>
    <property type="match status" value="1"/>
</dbReference>
<dbReference type="InterPro" id="IPR002104">
    <property type="entry name" value="Integrase_catalytic"/>
</dbReference>
<dbReference type="Pfam" id="PF00589">
    <property type="entry name" value="Phage_integrase"/>
    <property type="match status" value="1"/>
</dbReference>
<evidence type="ECO:0000256" key="3">
    <source>
        <dbReference type="ARBA" id="ARBA00023125"/>
    </source>
</evidence>
<gene>
    <name evidence="9" type="ORF">GCM10017771_34090</name>
</gene>
<keyword evidence="2" id="KW-0229">DNA integration</keyword>
<keyword evidence="10" id="KW-1185">Reference proteome</keyword>
<dbReference type="EMBL" id="BNAT01000010">
    <property type="protein sequence ID" value="GHH88504.1"/>
    <property type="molecule type" value="Genomic_DNA"/>
</dbReference>
<dbReference type="PANTHER" id="PTHR30349:SF64">
    <property type="entry name" value="PROPHAGE INTEGRASE INTD-RELATED"/>
    <property type="match status" value="1"/>
</dbReference>
<dbReference type="PROSITE" id="PS51900">
    <property type="entry name" value="CB"/>
    <property type="match status" value="1"/>
</dbReference>
<name>A0A919GPM7_9ACTN</name>
<dbReference type="PANTHER" id="PTHR30349">
    <property type="entry name" value="PHAGE INTEGRASE-RELATED"/>
    <property type="match status" value="1"/>
</dbReference>
<feature type="domain" description="Core-binding (CB)" evidence="8">
    <location>
        <begin position="88"/>
        <end position="169"/>
    </location>
</feature>
<dbReference type="InterPro" id="IPR010998">
    <property type="entry name" value="Integrase_recombinase_N"/>
</dbReference>
<evidence type="ECO:0000256" key="1">
    <source>
        <dbReference type="ARBA" id="ARBA00008857"/>
    </source>
</evidence>
<comment type="similarity">
    <text evidence="1">Belongs to the 'phage' integrase family.</text>
</comment>
<comment type="caution">
    <text evidence="9">The sequence shown here is derived from an EMBL/GenBank/DDBJ whole genome shotgun (WGS) entry which is preliminary data.</text>
</comment>
<dbReference type="Proteomes" id="UP000603227">
    <property type="component" value="Unassembled WGS sequence"/>
</dbReference>
<dbReference type="InterPro" id="IPR050090">
    <property type="entry name" value="Tyrosine_recombinase_XerCD"/>
</dbReference>
<keyword evidence="4" id="KW-0233">DNA recombination</keyword>